<accession>A0A521CED5</accession>
<evidence type="ECO:0000313" key="1">
    <source>
        <dbReference type="EMBL" id="SMO57131.1"/>
    </source>
</evidence>
<dbReference type="RefSeq" id="WP_185957482.1">
    <property type="nucleotide sequence ID" value="NZ_FXTB01000003.1"/>
</dbReference>
<dbReference type="AlphaFoldDB" id="A0A521CED5"/>
<evidence type="ECO:0000313" key="2">
    <source>
        <dbReference type="Proteomes" id="UP000319040"/>
    </source>
</evidence>
<sequence>MPELVGDTELSGQYYKKGKTYEYYFTSQTHFMRDIKANGTRDKNINPRFYQIYSFP</sequence>
<gene>
    <name evidence="1" type="ORF">SAMN06265379_1032</name>
</gene>
<reference evidence="1 2" key="1">
    <citation type="submission" date="2017-05" db="EMBL/GenBank/DDBJ databases">
        <authorList>
            <person name="Varghese N."/>
            <person name="Submissions S."/>
        </authorList>
    </citation>
    <scope>NUCLEOTIDE SEQUENCE [LARGE SCALE GENOMIC DNA]</scope>
    <source>
        <strain evidence="1 2">DSM 27040</strain>
    </source>
</reference>
<proteinExistence type="predicted"/>
<organism evidence="1 2">
    <name type="scientific">Saccharicrinis carchari</name>
    <dbReference type="NCBI Taxonomy" id="1168039"/>
    <lineage>
        <taxon>Bacteria</taxon>
        <taxon>Pseudomonadati</taxon>
        <taxon>Bacteroidota</taxon>
        <taxon>Bacteroidia</taxon>
        <taxon>Marinilabiliales</taxon>
        <taxon>Marinilabiliaceae</taxon>
        <taxon>Saccharicrinis</taxon>
    </lineage>
</organism>
<protein>
    <submittedName>
        <fullName evidence="1">Uncharacterized protein</fullName>
    </submittedName>
</protein>
<dbReference type="Proteomes" id="UP000319040">
    <property type="component" value="Unassembled WGS sequence"/>
</dbReference>
<keyword evidence="2" id="KW-1185">Reference proteome</keyword>
<name>A0A521CED5_SACCC</name>
<dbReference type="EMBL" id="FXTB01000003">
    <property type="protein sequence ID" value="SMO57131.1"/>
    <property type="molecule type" value="Genomic_DNA"/>
</dbReference>